<feature type="domain" description="Isochorismatase-like" evidence="2">
    <location>
        <begin position="3"/>
        <end position="146"/>
    </location>
</feature>
<dbReference type="Gene3D" id="3.40.50.850">
    <property type="entry name" value="Isochorismatase-like"/>
    <property type="match status" value="1"/>
</dbReference>
<dbReference type="RefSeq" id="WP_161004657.1">
    <property type="nucleotide sequence ID" value="NZ_WWCN01000001.1"/>
</dbReference>
<evidence type="ECO:0000313" key="4">
    <source>
        <dbReference type="Proteomes" id="UP000479335"/>
    </source>
</evidence>
<evidence type="ECO:0000259" key="2">
    <source>
        <dbReference type="Pfam" id="PF00857"/>
    </source>
</evidence>
<dbReference type="PANTHER" id="PTHR43540">
    <property type="entry name" value="PEROXYUREIDOACRYLATE/UREIDOACRYLATE AMIDOHYDROLASE-RELATED"/>
    <property type="match status" value="1"/>
</dbReference>
<evidence type="ECO:0000256" key="1">
    <source>
        <dbReference type="ARBA" id="ARBA00022801"/>
    </source>
</evidence>
<organism evidence="3 4">
    <name type="scientific">Duganella flavida</name>
    <dbReference type="NCBI Taxonomy" id="2692175"/>
    <lineage>
        <taxon>Bacteria</taxon>
        <taxon>Pseudomonadati</taxon>
        <taxon>Pseudomonadota</taxon>
        <taxon>Betaproteobacteria</taxon>
        <taxon>Burkholderiales</taxon>
        <taxon>Oxalobacteraceae</taxon>
        <taxon>Telluria group</taxon>
        <taxon>Duganella</taxon>
    </lineage>
</organism>
<dbReference type="Pfam" id="PF00857">
    <property type="entry name" value="Isochorismatase"/>
    <property type="match status" value="1"/>
</dbReference>
<name>A0A6L8K0T9_9BURK</name>
<gene>
    <name evidence="3" type="ORF">GTP46_00325</name>
</gene>
<dbReference type="EMBL" id="WWCN01000001">
    <property type="protein sequence ID" value="MYM21093.1"/>
    <property type="molecule type" value="Genomic_DNA"/>
</dbReference>
<sequence length="175" mass="18978">MHTALIVIDFQNAVFIEPPAHQAQQVLTRIAALIASARAAGTPVIYVQHEEAGCEWESGTDSWQFPASIAPQPGDFVSTKSQCDAFFGTGLQAHLRGQGIQHLVVCGYATEFCIDTNVRHAASSGLSVTVAADAHTTRDRAHLDAARIMEHHAATWRNFGRIELIDSADIRFGVE</sequence>
<proteinExistence type="predicted"/>
<accession>A0A6L8K0T9</accession>
<keyword evidence="4" id="KW-1185">Reference proteome</keyword>
<protein>
    <submittedName>
        <fullName evidence="3">Isochorismatase family protein</fullName>
    </submittedName>
</protein>
<dbReference type="GO" id="GO:0016787">
    <property type="term" value="F:hydrolase activity"/>
    <property type="evidence" value="ECO:0007669"/>
    <property type="project" value="UniProtKB-KW"/>
</dbReference>
<dbReference type="InterPro" id="IPR000868">
    <property type="entry name" value="Isochorismatase-like_dom"/>
</dbReference>
<reference evidence="3 4" key="1">
    <citation type="submission" date="2019-12" db="EMBL/GenBank/DDBJ databases">
        <title>Novel species isolated from a subtropical stream in China.</title>
        <authorList>
            <person name="Lu H."/>
        </authorList>
    </citation>
    <scope>NUCLEOTIDE SEQUENCE [LARGE SCALE GENOMIC DNA]</scope>
    <source>
        <strain evidence="3 4">FT135W</strain>
    </source>
</reference>
<dbReference type="SUPFAM" id="SSF52499">
    <property type="entry name" value="Isochorismatase-like hydrolases"/>
    <property type="match status" value="1"/>
</dbReference>
<dbReference type="Proteomes" id="UP000479335">
    <property type="component" value="Unassembled WGS sequence"/>
</dbReference>
<comment type="caution">
    <text evidence="3">The sequence shown here is derived from an EMBL/GenBank/DDBJ whole genome shotgun (WGS) entry which is preliminary data.</text>
</comment>
<dbReference type="InterPro" id="IPR050272">
    <property type="entry name" value="Isochorismatase-like_hydrls"/>
</dbReference>
<evidence type="ECO:0000313" key="3">
    <source>
        <dbReference type="EMBL" id="MYM21093.1"/>
    </source>
</evidence>
<dbReference type="AlphaFoldDB" id="A0A6L8K0T9"/>
<keyword evidence="1" id="KW-0378">Hydrolase</keyword>
<dbReference type="InterPro" id="IPR036380">
    <property type="entry name" value="Isochorismatase-like_sf"/>
</dbReference>